<sequence length="491" mass="55160">MSQFLKVHGGGLPEGCRDIIRKWDLGSTTMPCKQVTSMFLGSDREESWRFLKSANLLRQVHFLVDCDDAPSGKLVLAQNLTQIAMRRLEIELHQPLSASKDLVDRDSSSGKSSALQKDSECGNFDEEGNGTVADIKAIADCMVSTGYGTECTKIYKLMRKSAVDEGLYWLGIHKYNSSNVGKMSWEERELAIGRWMDSAKVAMHLYFRGERDPCDRLFAALDKIRENCFTEITKEAASTCSDSRNSSQSTLTSLVKLGKSVQATISAFESTIQKDSSKVLVNGGGIHPLTQSVMTFVGSLTSRSGILSDILADHPHPGHPKLPESYFEGSNHDDIPASPVSIRLSWMILILFCKLDLKAELYKDASLSYLFLANNLHFIVRQVSSTNLKYLLGDEWITQHTEKIRQYVFGYESTAWNNVLAMLPTDRKPSEIPHEAAVECIRKFNEAFMAEYRKQTSWIIPDGNLRDEIRESLSKKLTSVQKLLRDAFRIE</sequence>
<accession>A0ACB9S3M4</accession>
<gene>
    <name evidence="1" type="ORF">MLD38_002609</name>
</gene>
<name>A0ACB9S3M4_9MYRT</name>
<reference evidence="2" key="1">
    <citation type="journal article" date="2023" name="Front. Plant Sci.">
        <title>Chromosomal-level genome assembly of Melastoma candidum provides insights into trichome evolution.</title>
        <authorList>
            <person name="Zhong Y."/>
            <person name="Wu W."/>
            <person name="Sun C."/>
            <person name="Zou P."/>
            <person name="Liu Y."/>
            <person name="Dai S."/>
            <person name="Zhou R."/>
        </authorList>
    </citation>
    <scope>NUCLEOTIDE SEQUENCE [LARGE SCALE GENOMIC DNA]</scope>
</reference>
<dbReference type="EMBL" id="CM042881">
    <property type="protein sequence ID" value="KAI4384454.1"/>
    <property type="molecule type" value="Genomic_DNA"/>
</dbReference>
<evidence type="ECO:0000313" key="1">
    <source>
        <dbReference type="EMBL" id="KAI4384454.1"/>
    </source>
</evidence>
<comment type="caution">
    <text evidence="1">The sequence shown here is derived from an EMBL/GenBank/DDBJ whole genome shotgun (WGS) entry which is preliminary data.</text>
</comment>
<organism evidence="1 2">
    <name type="scientific">Melastoma candidum</name>
    <dbReference type="NCBI Taxonomy" id="119954"/>
    <lineage>
        <taxon>Eukaryota</taxon>
        <taxon>Viridiplantae</taxon>
        <taxon>Streptophyta</taxon>
        <taxon>Embryophyta</taxon>
        <taxon>Tracheophyta</taxon>
        <taxon>Spermatophyta</taxon>
        <taxon>Magnoliopsida</taxon>
        <taxon>eudicotyledons</taxon>
        <taxon>Gunneridae</taxon>
        <taxon>Pentapetalae</taxon>
        <taxon>rosids</taxon>
        <taxon>malvids</taxon>
        <taxon>Myrtales</taxon>
        <taxon>Melastomataceae</taxon>
        <taxon>Melastomatoideae</taxon>
        <taxon>Melastomateae</taxon>
        <taxon>Melastoma</taxon>
    </lineage>
</organism>
<keyword evidence="2" id="KW-1185">Reference proteome</keyword>
<proteinExistence type="predicted"/>
<evidence type="ECO:0000313" key="2">
    <source>
        <dbReference type="Proteomes" id="UP001057402"/>
    </source>
</evidence>
<dbReference type="Proteomes" id="UP001057402">
    <property type="component" value="Chromosome 2"/>
</dbReference>
<protein>
    <submittedName>
        <fullName evidence="1">Uncharacterized protein</fullName>
    </submittedName>
</protein>